<dbReference type="EMBL" id="MRCB01000030">
    <property type="protein sequence ID" value="OKH20406.1"/>
    <property type="molecule type" value="Genomic_DNA"/>
</dbReference>
<evidence type="ECO:0000313" key="2">
    <source>
        <dbReference type="Proteomes" id="UP000186868"/>
    </source>
</evidence>
<name>A0A1U7HA00_9CYAN</name>
<evidence type="ECO:0000313" key="1">
    <source>
        <dbReference type="EMBL" id="OKH20406.1"/>
    </source>
</evidence>
<comment type="caution">
    <text evidence="1">The sequence shown here is derived from an EMBL/GenBank/DDBJ whole genome shotgun (WGS) entry which is preliminary data.</text>
</comment>
<dbReference type="Proteomes" id="UP000186868">
    <property type="component" value="Unassembled WGS sequence"/>
</dbReference>
<organism evidence="1 2">
    <name type="scientific">Hydrococcus rivularis NIES-593</name>
    <dbReference type="NCBI Taxonomy" id="1921803"/>
    <lineage>
        <taxon>Bacteria</taxon>
        <taxon>Bacillati</taxon>
        <taxon>Cyanobacteriota</taxon>
        <taxon>Cyanophyceae</taxon>
        <taxon>Pleurocapsales</taxon>
        <taxon>Hydrococcaceae</taxon>
        <taxon>Hydrococcus</taxon>
    </lineage>
</organism>
<protein>
    <submittedName>
        <fullName evidence="1">Uncharacterized protein</fullName>
    </submittedName>
</protein>
<accession>A0A1U7HA00</accession>
<dbReference type="AlphaFoldDB" id="A0A1U7HA00"/>
<sequence>MLSGAIAKRNILYQSAIGNSQFADAPPLRGSPRRLAIISSQLVNGSGDKACSSIICSVLF</sequence>
<keyword evidence="2" id="KW-1185">Reference proteome</keyword>
<gene>
    <name evidence="1" type="ORF">NIES593_18690</name>
</gene>
<reference evidence="1 2" key="1">
    <citation type="submission" date="2016-11" db="EMBL/GenBank/DDBJ databases">
        <title>Draft Genome Sequences of Nine Cyanobacterial Strains from Diverse Habitats.</title>
        <authorList>
            <person name="Zhu T."/>
            <person name="Hou S."/>
            <person name="Lu X."/>
            <person name="Hess W.R."/>
        </authorList>
    </citation>
    <scope>NUCLEOTIDE SEQUENCE [LARGE SCALE GENOMIC DNA]</scope>
    <source>
        <strain evidence="1 2">NIES-593</strain>
    </source>
</reference>
<dbReference type="STRING" id="1921803.NIES593_18690"/>
<proteinExistence type="predicted"/>